<feature type="transmembrane region" description="Helical" evidence="1">
    <location>
        <begin position="21"/>
        <end position="41"/>
    </location>
</feature>
<keyword evidence="1" id="KW-0472">Membrane</keyword>
<keyword evidence="1" id="KW-1133">Transmembrane helix</keyword>
<keyword evidence="1" id="KW-0812">Transmembrane</keyword>
<dbReference type="Proteomes" id="UP001312908">
    <property type="component" value="Unassembled WGS sequence"/>
</dbReference>
<accession>A0ABU7U0Z3</accession>
<sequence length="84" mass="9232">MNAISQNGAKKFIIAKMRKRRSFFAGLAWVSLFSSLIMLLICGFAHIFIAAVIAPMCVIVSSLSMVKSSLIDNEIDRALADDPR</sequence>
<reference evidence="2 3" key="1">
    <citation type="submission" date="2023-10" db="EMBL/GenBank/DDBJ databases">
        <title>Sorlinia euscelidii gen. nov., sp. nov., an acetic acid bacteria isolated from the gut of Euscelidius variegatus emitter.</title>
        <authorList>
            <person name="Michoud G."/>
            <person name="Marasco R."/>
            <person name="Seferji K."/>
            <person name="Gonella E."/>
            <person name="Garuglieri E."/>
            <person name="Alma A."/>
            <person name="Mapelli F."/>
            <person name="Borin S."/>
            <person name="Daffonchio D."/>
            <person name="Crotti E."/>
        </authorList>
    </citation>
    <scope>NUCLEOTIDE SEQUENCE [LARGE SCALE GENOMIC DNA]</scope>
    <source>
        <strain evidence="2 3">EV16P</strain>
    </source>
</reference>
<protein>
    <submittedName>
        <fullName evidence="2">Uncharacterized protein</fullName>
    </submittedName>
</protein>
<dbReference type="EMBL" id="JAWJZY010000002">
    <property type="protein sequence ID" value="MEE8658550.1"/>
    <property type="molecule type" value="Genomic_DNA"/>
</dbReference>
<keyword evidence="3" id="KW-1185">Reference proteome</keyword>
<evidence type="ECO:0000313" key="3">
    <source>
        <dbReference type="Proteomes" id="UP001312908"/>
    </source>
</evidence>
<name>A0ABU7U0Z3_9PROT</name>
<evidence type="ECO:0000313" key="2">
    <source>
        <dbReference type="EMBL" id="MEE8658550.1"/>
    </source>
</evidence>
<organism evidence="2 3">
    <name type="scientific">Sorlinia euscelidii</name>
    <dbReference type="NCBI Taxonomy" id="3081148"/>
    <lineage>
        <taxon>Bacteria</taxon>
        <taxon>Pseudomonadati</taxon>
        <taxon>Pseudomonadota</taxon>
        <taxon>Alphaproteobacteria</taxon>
        <taxon>Acetobacterales</taxon>
        <taxon>Acetobacteraceae</taxon>
        <taxon>Sorlinia</taxon>
    </lineage>
</organism>
<dbReference type="RefSeq" id="WP_394819468.1">
    <property type="nucleotide sequence ID" value="NZ_JAWJZY010000002.1"/>
</dbReference>
<proteinExistence type="predicted"/>
<evidence type="ECO:0000256" key="1">
    <source>
        <dbReference type="SAM" id="Phobius"/>
    </source>
</evidence>
<comment type="caution">
    <text evidence="2">The sequence shown here is derived from an EMBL/GenBank/DDBJ whole genome shotgun (WGS) entry which is preliminary data.</text>
</comment>
<feature type="transmembrane region" description="Helical" evidence="1">
    <location>
        <begin position="47"/>
        <end position="66"/>
    </location>
</feature>
<gene>
    <name evidence="2" type="ORF">DOFOFD_05950</name>
</gene>